<accession>A0A835C8J0</accession>
<dbReference type="CDD" id="cd01960">
    <property type="entry name" value="nsLTP1"/>
    <property type="match status" value="1"/>
</dbReference>
<dbReference type="Gene3D" id="1.10.110.10">
    <property type="entry name" value="Plant lipid-transfer and hydrophobic proteins"/>
    <property type="match status" value="1"/>
</dbReference>
<gene>
    <name evidence="6" type="ORF">G2W53_015719</name>
</gene>
<organism evidence="6 7">
    <name type="scientific">Senna tora</name>
    <dbReference type="NCBI Taxonomy" id="362788"/>
    <lineage>
        <taxon>Eukaryota</taxon>
        <taxon>Viridiplantae</taxon>
        <taxon>Streptophyta</taxon>
        <taxon>Embryophyta</taxon>
        <taxon>Tracheophyta</taxon>
        <taxon>Spermatophyta</taxon>
        <taxon>Magnoliopsida</taxon>
        <taxon>eudicotyledons</taxon>
        <taxon>Gunneridae</taxon>
        <taxon>Pentapetalae</taxon>
        <taxon>rosids</taxon>
        <taxon>fabids</taxon>
        <taxon>Fabales</taxon>
        <taxon>Fabaceae</taxon>
        <taxon>Caesalpinioideae</taxon>
        <taxon>Cassia clade</taxon>
        <taxon>Senna</taxon>
    </lineage>
</organism>
<sequence>MKVVAVAIVAGLAIMMMCMIEPTQAKIDDCLKLKLALSPCLEYLTDFTEKPCHACCKGLKTIKSSTPTRDDRRAACQCLKEGIAQIPIIEDRAKALPQKCSVEVGVPISKNINCSE</sequence>
<dbReference type="GO" id="GO:0006869">
    <property type="term" value="P:lipid transport"/>
    <property type="evidence" value="ECO:0007669"/>
    <property type="project" value="InterPro"/>
</dbReference>
<evidence type="ECO:0000313" key="7">
    <source>
        <dbReference type="Proteomes" id="UP000634136"/>
    </source>
</evidence>
<evidence type="ECO:0000313" key="6">
    <source>
        <dbReference type="EMBL" id="KAF7833386.1"/>
    </source>
</evidence>
<keyword evidence="3" id="KW-0813">Transport</keyword>
<keyword evidence="3" id="KW-0446">Lipid-binding</keyword>
<proteinExistence type="inferred from homology"/>
<evidence type="ECO:0000256" key="2">
    <source>
        <dbReference type="ARBA" id="ARBA00023157"/>
    </source>
</evidence>
<comment type="caution">
    <text evidence="6">The sequence shown here is derived from an EMBL/GenBank/DDBJ whole genome shotgun (WGS) entry which is preliminary data.</text>
</comment>
<evidence type="ECO:0000256" key="1">
    <source>
        <dbReference type="ARBA" id="ARBA00009748"/>
    </source>
</evidence>
<dbReference type="EMBL" id="JAAIUW010000005">
    <property type="protein sequence ID" value="KAF7833386.1"/>
    <property type="molecule type" value="Genomic_DNA"/>
</dbReference>
<dbReference type="GO" id="GO:0008289">
    <property type="term" value="F:lipid binding"/>
    <property type="evidence" value="ECO:0007669"/>
    <property type="project" value="UniProtKB-KW"/>
</dbReference>
<comment type="similarity">
    <text evidence="1 3">Belongs to the plant LTP family.</text>
</comment>
<dbReference type="SMART" id="SM00499">
    <property type="entry name" value="AAI"/>
    <property type="match status" value="1"/>
</dbReference>
<comment type="function">
    <text evidence="3">Plant non-specific lipid-transfer proteins transfer phospholipids as well as galactolipids across membranes. May play a role in wax or cutin deposition in the cell walls of expanding epidermal cells and certain secretory tissues.</text>
</comment>
<dbReference type="SUPFAM" id="SSF47699">
    <property type="entry name" value="Bifunctional inhibitor/lipid-transfer protein/seed storage 2S albumin"/>
    <property type="match status" value="1"/>
</dbReference>
<feature type="domain" description="Bifunctional inhibitor/plant lipid transfer protein/seed storage helical" evidence="5">
    <location>
        <begin position="30"/>
        <end position="114"/>
    </location>
</feature>
<reference evidence="6" key="1">
    <citation type="submission" date="2020-09" db="EMBL/GenBank/DDBJ databases">
        <title>Genome-Enabled Discovery of Anthraquinone Biosynthesis in Senna tora.</title>
        <authorList>
            <person name="Kang S.-H."/>
            <person name="Pandey R.P."/>
            <person name="Lee C.-M."/>
            <person name="Sim J.-S."/>
            <person name="Jeong J.-T."/>
            <person name="Choi B.-S."/>
            <person name="Jung M."/>
            <person name="Ginzburg D."/>
            <person name="Zhao K."/>
            <person name="Won S.Y."/>
            <person name="Oh T.-J."/>
            <person name="Yu Y."/>
            <person name="Kim N.-H."/>
            <person name="Lee O.R."/>
            <person name="Lee T.-H."/>
            <person name="Bashyal P."/>
            <person name="Kim T.-S."/>
            <person name="Lee W.-H."/>
            <person name="Kawkins C."/>
            <person name="Kim C.-K."/>
            <person name="Kim J.S."/>
            <person name="Ahn B.O."/>
            <person name="Rhee S.Y."/>
            <person name="Sohng J.K."/>
        </authorList>
    </citation>
    <scope>NUCLEOTIDE SEQUENCE</scope>
    <source>
        <tissue evidence="6">Leaf</tissue>
    </source>
</reference>
<feature type="chain" id="PRO_5032549443" description="Non-specific lipid-transfer protein" evidence="4">
    <location>
        <begin position="26"/>
        <end position="116"/>
    </location>
</feature>
<evidence type="ECO:0000256" key="3">
    <source>
        <dbReference type="RuleBase" id="RU000628"/>
    </source>
</evidence>
<dbReference type="PANTHER" id="PTHR33076">
    <property type="entry name" value="NON-SPECIFIC LIPID-TRANSFER PROTEIN 2-RELATED"/>
    <property type="match status" value="1"/>
</dbReference>
<protein>
    <recommendedName>
        <fullName evidence="3">Non-specific lipid-transfer protein</fullName>
    </recommendedName>
</protein>
<name>A0A835C8J0_9FABA</name>
<keyword evidence="4" id="KW-0732">Signal</keyword>
<dbReference type="Pfam" id="PF00234">
    <property type="entry name" value="Tryp_alpha_amyl"/>
    <property type="match status" value="1"/>
</dbReference>
<dbReference type="InterPro" id="IPR000528">
    <property type="entry name" value="Plant_nsLTP"/>
</dbReference>
<dbReference type="InterPro" id="IPR036312">
    <property type="entry name" value="Bifun_inhib/LTP/seed_sf"/>
</dbReference>
<dbReference type="AlphaFoldDB" id="A0A835C8J0"/>
<dbReference type="Proteomes" id="UP000634136">
    <property type="component" value="Unassembled WGS sequence"/>
</dbReference>
<dbReference type="OrthoDB" id="1403824at2759"/>
<feature type="signal peptide" evidence="4">
    <location>
        <begin position="1"/>
        <end position="25"/>
    </location>
</feature>
<evidence type="ECO:0000259" key="5">
    <source>
        <dbReference type="SMART" id="SM00499"/>
    </source>
</evidence>
<dbReference type="PRINTS" id="PR00382">
    <property type="entry name" value="LIPIDTRNSFER"/>
</dbReference>
<keyword evidence="7" id="KW-1185">Reference proteome</keyword>
<keyword evidence="2" id="KW-1015">Disulfide bond</keyword>
<dbReference type="InterPro" id="IPR016140">
    <property type="entry name" value="Bifunc_inhib/LTP/seed_store"/>
</dbReference>
<evidence type="ECO:0000256" key="4">
    <source>
        <dbReference type="SAM" id="SignalP"/>
    </source>
</evidence>